<feature type="domain" description="Chorismate mutase" evidence="3">
    <location>
        <begin position="27"/>
        <end position="118"/>
    </location>
</feature>
<dbReference type="GO" id="GO:0046417">
    <property type="term" value="P:chorismate metabolic process"/>
    <property type="evidence" value="ECO:0007669"/>
    <property type="project" value="InterPro"/>
</dbReference>
<keyword evidence="2" id="KW-0413">Isomerase</keyword>
<evidence type="ECO:0000256" key="1">
    <source>
        <dbReference type="ARBA" id="ARBA00012404"/>
    </source>
</evidence>
<evidence type="ECO:0000259" key="3">
    <source>
        <dbReference type="PROSITE" id="PS51168"/>
    </source>
</evidence>
<dbReference type="UniPathway" id="UPA00120">
    <property type="reaction ID" value="UER00203"/>
</dbReference>
<dbReference type="AlphaFoldDB" id="A0A1C0U5M9"/>
<dbReference type="Gene3D" id="1.20.59.10">
    <property type="entry name" value="Chorismate mutase"/>
    <property type="match status" value="1"/>
</dbReference>
<dbReference type="InterPro" id="IPR002701">
    <property type="entry name" value="CM_II_prokaryot"/>
</dbReference>
<keyword evidence="5" id="KW-1185">Reference proteome</keyword>
<dbReference type="PANTHER" id="PTHR38041">
    <property type="entry name" value="CHORISMATE MUTASE"/>
    <property type="match status" value="1"/>
</dbReference>
<dbReference type="RefSeq" id="WP_339374795.1">
    <property type="nucleotide sequence ID" value="NZ_CAWMQZ010000051.1"/>
</dbReference>
<dbReference type="Proteomes" id="UP000093476">
    <property type="component" value="Unassembled WGS sequence"/>
</dbReference>
<proteinExistence type="predicted"/>
<name>A0A1C0U5M9_9GAMM</name>
<dbReference type="SMART" id="SM00830">
    <property type="entry name" value="CM_2"/>
    <property type="match status" value="1"/>
</dbReference>
<evidence type="ECO:0000313" key="4">
    <source>
        <dbReference type="EMBL" id="OCQ53234.1"/>
    </source>
</evidence>
<dbReference type="STRING" id="286156.Ppb6_01635"/>
<evidence type="ECO:0000313" key="5">
    <source>
        <dbReference type="Proteomes" id="UP000093476"/>
    </source>
</evidence>
<sequence length="134" mass="15825">MTHKFINKKDDHNERVIKSKDMTQSIISKQDILQPHRESLDIINIQILSLLSERMKICMKIAEIKAEQDIPMMQPQRITALLAMLKDKSTDFGLRPEYTELIFQLVIEETCHQEEKLIDKLLREKKNNNENITH</sequence>
<dbReference type="InterPro" id="IPR036263">
    <property type="entry name" value="Chorismate_II_sf"/>
</dbReference>
<dbReference type="PANTHER" id="PTHR38041:SF1">
    <property type="entry name" value="CHORISMATE MUTASE"/>
    <property type="match status" value="1"/>
</dbReference>
<dbReference type="InterPro" id="IPR051331">
    <property type="entry name" value="Chorismate_mutase-related"/>
</dbReference>
<evidence type="ECO:0000256" key="2">
    <source>
        <dbReference type="ARBA" id="ARBA00023235"/>
    </source>
</evidence>
<dbReference type="EMBL" id="LOMY01000051">
    <property type="protein sequence ID" value="OCQ53234.1"/>
    <property type="molecule type" value="Genomic_DNA"/>
</dbReference>
<dbReference type="InterPro" id="IPR036979">
    <property type="entry name" value="CM_dom_sf"/>
</dbReference>
<dbReference type="PROSITE" id="PS51168">
    <property type="entry name" value="CHORISMATE_MUT_2"/>
    <property type="match status" value="1"/>
</dbReference>
<organism evidence="4 5">
    <name type="scientific">Photorhabdus australis subsp. thailandensis</name>
    <dbReference type="NCBI Taxonomy" id="2805096"/>
    <lineage>
        <taxon>Bacteria</taxon>
        <taxon>Pseudomonadati</taxon>
        <taxon>Pseudomonadota</taxon>
        <taxon>Gammaproteobacteria</taxon>
        <taxon>Enterobacterales</taxon>
        <taxon>Morganellaceae</taxon>
        <taxon>Photorhabdus</taxon>
    </lineage>
</organism>
<protein>
    <recommendedName>
        <fullName evidence="1">chorismate mutase</fullName>
        <ecNumber evidence="1">5.4.99.5</ecNumber>
    </recommendedName>
</protein>
<dbReference type="PATRIC" id="fig|286156.4.peg.1857"/>
<dbReference type="GO" id="GO:0004106">
    <property type="term" value="F:chorismate mutase activity"/>
    <property type="evidence" value="ECO:0007669"/>
    <property type="project" value="UniProtKB-EC"/>
</dbReference>
<gene>
    <name evidence="4" type="ORF">Ppb6_01635</name>
</gene>
<dbReference type="GO" id="GO:0009697">
    <property type="term" value="P:salicylic acid biosynthetic process"/>
    <property type="evidence" value="ECO:0007669"/>
    <property type="project" value="TreeGrafter"/>
</dbReference>
<comment type="caution">
    <text evidence="4">The sequence shown here is derived from an EMBL/GenBank/DDBJ whole genome shotgun (WGS) entry which is preliminary data.</text>
</comment>
<dbReference type="EC" id="5.4.99.5" evidence="1"/>
<dbReference type="SUPFAM" id="SSF48600">
    <property type="entry name" value="Chorismate mutase II"/>
    <property type="match status" value="1"/>
</dbReference>
<reference evidence="4 5" key="1">
    <citation type="submission" date="2015-12" db="EMBL/GenBank/DDBJ databases">
        <title>Genome comparisons provide insights into the role of secondary metabolites in the pathogenic phase of the Photorhabdus life cycle.</title>
        <authorList>
            <person name="Tobias N.J."/>
            <person name="Mishra B."/>
            <person name="Gupta D.K."/>
            <person name="Thines M."/>
            <person name="Stinear T.P."/>
            <person name="Bode H.B."/>
        </authorList>
    </citation>
    <scope>NUCLEOTIDE SEQUENCE [LARGE SCALE GENOMIC DNA]</scope>
    <source>
        <strain evidence="4 5">PB68.1</strain>
    </source>
</reference>
<dbReference type="Pfam" id="PF01817">
    <property type="entry name" value="CM_2"/>
    <property type="match status" value="1"/>
</dbReference>
<accession>A0A1C0U5M9</accession>